<dbReference type="RefSeq" id="WP_184861625.1">
    <property type="nucleotide sequence ID" value="NZ_JACHLK010000010.1"/>
</dbReference>
<dbReference type="InterPro" id="IPR003462">
    <property type="entry name" value="ODC_Mu_crystall"/>
</dbReference>
<dbReference type="Gene3D" id="3.40.50.720">
    <property type="entry name" value="NAD(P)-binding Rossmann-like Domain"/>
    <property type="match status" value="1"/>
</dbReference>
<dbReference type="PIRSF" id="PIRSF001439">
    <property type="entry name" value="CryM"/>
    <property type="match status" value="1"/>
</dbReference>
<dbReference type="PANTHER" id="PTHR13812:SF19">
    <property type="entry name" value="KETIMINE REDUCTASE MU-CRYSTALLIN"/>
    <property type="match status" value="1"/>
</dbReference>
<sequence>MIHPNPPTTALPFVDDAFVAAHLTVPAVRESIARAFASLAAGTAQIQARTRIECGAFRLSAMGAVWLDEGLAAVKTYGTVAGRFDFVCNLFDTATGRPLATVQGNEITRFRTPALSVHAVSRLATGRRVLALFGTGVQGAAHLDALMAEQPFDEVRVAGMGDISGFCAAAAQRWQRPVHAMAADAAVDGADVIVTATRSKTPVFDGSRLKPGATVIAVGTSLPTGSELDDATLARAARLIVEWKPQSLAEAGEVVTGLAHGVLPPERIVDLVELGAADARWRQSDSEIVVFKSVGVGLTDLAAAALVWKAWQAQHGGA</sequence>
<accession>A0A7X0PI51</accession>
<reference evidence="1 2" key="1">
    <citation type="submission" date="2020-08" db="EMBL/GenBank/DDBJ databases">
        <title>Functional genomics of gut bacteria from endangered species of beetles.</title>
        <authorList>
            <person name="Carlos-Shanley C."/>
        </authorList>
    </citation>
    <scope>NUCLEOTIDE SEQUENCE [LARGE SCALE GENOMIC DNA]</scope>
    <source>
        <strain evidence="1 2">S00198</strain>
    </source>
</reference>
<dbReference type="Pfam" id="PF02423">
    <property type="entry name" value="OCD_Mu_crystall"/>
    <property type="match status" value="1"/>
</dbReference>
<keyword evidence="1" id="KW-0456">Lyase</keyword>
<comment type="caution">
    <text evidence="1">The sequence shown here is derived from an EMBL/GenBank/DDBJ whole genome shotgun (WGS) entry which is preliminary data.</text>
</comment>
<organism evidence="1 2">
    <name type="scientific">Acidovorax soli</name>
    <dbReference type="NCBI Taxonomy" id="592050"/>
    <lineage>
        <taxon>Bacteria</taxon>
        <taxon>Pseudomonadati</taxon>
        <taxon>Pseudomonadota</taxon>
        <taxon>Betaproteobacteria</taxon>
        <taxon>Burkholderiales</taxon>
        <taxon>Comamonadaceae</taxon>
        <taxon>Acidovorax</taxon>
    </lineage>
</organism>
<dbReference type="GO" id="GO:0005737">
    <property type="term" value="C:cytoplasm"/>
    <property type="evidence" value="ECO:0007669"/>
    <property type="project" value="TreeGrafter"/>
</dbReference>
<protein>
    <submittedName>
        <fullName evidence="1">Ornithine cyclodeaminase</fullName>
        <ecNumber evidence="1">4.3.1.12</ecNumber>
    </submittedName>
</protein>
<dbReference type="AlphaFoldDB" id="A0A7X0PI51"/>
<gene>
    <name evidence="1" type="ORF">HNP48_004726</name>
</gene>
<dbReference type="InterPro" id="IPR023401">
    <property type="entry name" value="ODC_N"/>
</dbReference>
<dbReference type="GO" id="GO:0008473">
    <property type="term" value="F:ornithine cyclodeaminase activity"/>
    <property type="evidence" value="ECO:0007669"/>
    <property type="project" value="UniProtKB-EC"/>
</dbReference>
<evidence type="ECO:0000313" key="1">
    <source>
        <dbReference type="EMBL" id="MBB6562024.1"/>
    </source>
</evidence>
<keyword evidence="2" id="KW-1185">Reference proteome</keyword>
<evidence type="ECO:0000313" key="2">
    <source>
        <dbReference type="Proteomes" id="UP000575083"/>
    </source>
</evidence>
<dbReference type="PANTHER" id="PTHR13812">
    <property type="entry name" value="KETIMINE REDUCTASE MU-CRYSTALLIN"/>
    <property type="match status" value="1"/>
</dbReference>
<dbReference type="Gene3D" id="3.30.1780.10">
    <property type="entry name" value="ornithine cyclodeaminase, domain 1"/>
    <property type="match status" value="1"/>
</dbReference>
<dbReference type="SUPFAM" id="SSF51735">
    <property type="entry name" value="NAD(P)-binding Rossmann-fold domains"/>
    <property type="match status" value="1"/>
</dbReference>
<dbReference type="InterPro" id="IPR036291">
    <property type="entry name" value="NAD(P)-bd_dom_sf"/>
</dbReference>
<name>A0A7X0PI51_9BURK</name>
<dbReference type="EMBL" id="JACHLK010000010">
    <property type="protein sequence ID" value="MBB6562024.1"/>
    <property type="molecule type" value="Genomic_DNA"/>
</dbReference>
<dbReference type="EC" id="4.3.1.12" evidence="1"/>
<dbReference type="Proteomes" id="UP000575083">
    <property type="component" value="Unassembled WGS sequence"/>
</dbReference>
<proteinExistence type="predicted"/>